<accession>A0ACC1LWE4</accession>
<name>A0ACC1LWE4_9FUNG</name>
<gene>
    <name evidence="1" type="ORF">IWW38_005341</name>
</gene>
<dbReference type="EMBL" id="JANBVB010002438">
    <property type="protein sequence ID" value="KAJ2885244.1"/>
    <property type="molecule type" value="Genomic_DNA"/>
</dbReference>
<evidence type="ECO:0000313" key="1">
    <source>
        <dbReference type="EMBL" id="KAJ2885244.1"/>
    </source>
</evidence>
<reference evidence="1" key="1">
    <citation type="submission" date="2022-07" db="EMBL/GenBank/DDBJ databases">
        <title>Phylogenomic reconstructions and comparative analyses of Kickxellomycotina fungi.</title>
        <authorList>
            <person name="Reynolds N.K."/>
            <person name="Stajich J.E."/>
            <person name="Barry K."/>
            <person name="Grigoriev I.V."/>
            <person name="Crous P."/>
            <person name="Smith M.E."/>
        </authorList>
    </citation>
    <scope>NUCLEOTIDE SEQUENCE</scope>
    <source>
        <strain evidence="1">CBS 190363</strain>
    </source>
</reference>
<sequence>MAERKVLVVPAQQSSRVLQQLRLPHPRTGAPASYYADIKGEVLLEAATIDMDGRRSWLGNGWVSSDGSASLLTPIDPLFIYLAFITTMSIVNSDNDEWKYVDVDSLRLETNEIMDAVSINVLLDMRSVRTRALGALCDVWDVASDTQVVRIDPAKVMGWLKRKCDPQRFPKSLESSVVDAAMEDSELADQARQREMALLVSEYLPQLWTSRLFSEFGGFAQVSENELLLVKRVQAVAFDAPESYVQGVANPSGSKLVAKQEKPKTAKEKQLEKAAQKAKSITSFFKKKEPASSDVAK</sequence>
<proteinExistence type="predicted"/>
<dbReference type="Proteomes" id="UP001139981">
    <property type="component" value="Unassembled WGS sequence"/>
</dbReference>
<protein>
    <submittedName>
        <fullName evidence="1">Uncharacterized protein</fullName>
    </submittedName>
</protein>
<keyword evidence="2" id="KW-1185">Reference proteome</keyword>
<organism evidence="1 2">
    <name type="scientific">Coemansia aciculifera</name>
    <dbReference type="NCBI Taxonomy" id="417176"/>
    <lineage>
        <taxon>Eukaryota</taxon>
        <taxon>Fungi</taxon>
        <taxon>Fungi incertae sedis</taxon>
        <taxon>Zoopagomycota</taxon>
        <taxon>Kickxellomycotina</taxon>
        <taxon>Kickxellomycetes</taxon>
        <taxon>Kickxellales</taxon>
        <taxon>Kickxellaceae</taxon>
        <taxon>Coemansia</taxon>
    </lineage>
</organism>
<evidence type="ECO:0000313" key="2">
    <source>
        <dbReference type="Proteomes" id="UP001139981"/>
    </source>
</evidence>
<comment type="caution">
    <text evidence="1">The sequence shown here is derived from an EMBL/GenBank/DDBJ whole genome shotgun (WGS) entry which is preliminary data.</text>
</comment>